<sequence>MRRFRLPEKAEVDQVKAAMENDVLTVTMPKVEVQKPECEIDSDLWLNSIGQGYRKSMRFNSLPPPHHHRLLPFLLPHSSPLHLSSSLRYNFFLRNIACKLQIVVVLRLIRVHCFQIHVGEGLGRRSEVGVGGGSKKRNELSIRATRRRRQLP</sequence>
<dbReference type="EMBL" id="CM042009">
    <property type="protein sequence ID" value="KAI3791433.1"/>
    <property type="molecule type" value="Genomic_DNA"/>
</dbReference>
<proteinExistence type="predicted"/>
<organism evidence="1 2">
    <name type="scientific">Cichorium intybus</name>
    <name type="common">Chicory</name>
    <dbReference type="NCBI Taxonomy" id="13427"/>
    <lineage>
        <taxon>Eukaryota</taxon>
        <taxon>Viridiplantae</taxon>
        <taxon>Streptophyta</taxon>
        <taxon>Embryophyta</taxon>
        <taxon>Tracheophyta</taxon>
        <taxon>Spermatophyta</taxon>
        <taxon>Magnoliopsida</taxon>
        <taxon>eudicotyledons</taxon>
        <taxon>Gunneridae</taxon>
        <taxon>Pentapetalae</taxon>
        <taxon>asterids</taxon>
        <taxon>campanulids</taxon>
        <taxon>Asterales</taxon>
        <taxon>Asteraceae</taxon>
        <taxon>Cichorioideae</taxon>
        <taxon>Cichorieae</taxon>
        <taxon>Cichoriinae</taxon>
        <taxon>Cichorium</taxon>
    </lineage>
</organism>
<evidence type="ECO:0000313" key="1">
    <source>
        <dbReference type="EMBL" id="KAI3791433.1"/>
    </source>
</evidence>
<reference evidence="2" key="1">
    <citation type="journal article" date="2022" name="Mol. Ecol. Resour.">
        <title>The genomes of chicory, endive, great burdock and yacon provide insights into Asteraceae palaeo-polyploidization history and plant inulin production.</title>
        <authorList>
            <person name="Fan W."/>
            <person name="Wang S."/>
            <person name="Wang H."/>
            <person name="Wang A."/>
            <person name="Jiang F."/>
            <person name="Liu H."/>
            <person name="Zhao H."/>
            <person name="Xu D."/>
            <person name="Zhang Y."/>
        </authorList>
    </citation>
    <scope>NUCLEOTIDE SEQUENCE [LARGE SCALE GENOMIC DNA]</scope>
    <source>
        <strain evidence="2">cv. Punajuju</strain>
    </source>
</reference>
<accession>A0ACB9H7Z1</accession>
<evidence type="ECO:0000313" key="2">
    <source>
        <dbReference type="Proteomes" id="UP001055811"/>
    </source>
</evidence>
<name>A0ACB9H7Z1_CICIN</name>
<reference evidence="1 2" key="2">
    <citation type="journal article" date="2022" name="Mol. Ecol. Resour.">
        <title>The genomes of chicory, endive, great burdock and yacon provide insights into Asteraceae paleo-polyploidization history and plant inulin production.</title>
        <authorList>
            <person name="Fan W."/>
            <person name="Wang S."/>
            <person name="Wang H."/>
            <person name="Wang A."/>
            <person name="Jiang F."/>
            <person name="Liu H."/>
            <person name="Zhao H."/>
            <person name="Xu D."/>
            <person name="Zhang Y."/>
        </authorList>
    </citation>
    <scope>NUCLEOTIDE SEQUENCE [LARGE SCALE GENOMIC DNA]</scope>
    <source>
        <strain evidence="2">cv. Punajuju</strain>
        <tissue evidence="1">Leaves</tissue>
    </source>
</reference>
<keyword evidence="2" id="KW-1185">Reference proteome</keyword>
<gene>
    <name evidence="1" type="ORF">L2E82_05202</name>
</gene>
<protein>
    <submittedName>
        <fullName evidence="1">Uncharacterized protein</fullName>
    </submittedName>
</protein>
<dbReference type="Proteomes" id="UP001055811">
    <property type="component" value="Linkage Group LG01"/>
</dbReference>
<comment type="caution">
    <text evidence="1">The sequence shown here is derived from an EMBL/GenBank/DDBJ whole genome shotgun (WGS) entry which is preliminary data.</text>
</comment>